<keyword evidence="2" id="KW-1185">Reference proteome</keyword>
<dbReference type="InterPro" id="IPR027417">
    <property type="entry name" value="P-loop_NTPase"/>
</dbReference>
<accession>A0ABX2GYZ7</accession>
<gene>
    <name evidence="1" type="ORF">HFM93_06560</name>
</gene>
<sequence>MISYDILQNLENNCFELLNATTGMISGSNEKSMGKSHQNIVRALRKIVIANEMMGKGIICISGLQGAGKSTLMKNFYGLSDEYFNIKTGVGEKIPVFICENGECKGPEMYAMTLEKQDAGTYIRKNVKMNAEDFRNASSGEETNLNIMYLELRVPYKHLNNESYAFMLLPGFEKKNDYWRSLIDFSVKCSDTSIFVFNESSFSKYDNQVLLDKIHERFGESLIYAISQSDLSEDNNATVKNTCIDVMKISKGEEDRVICVGEYENETDNERWIVELKRAIEKYCNSIETARKNCTQYIYEIIEDELRPELSAIKDALGSDTGDMLESHLENSSYLKAFDQVVKDRRKKIETKLDSTLDKSFISSRDRLEKIFSDSSYAKELGVKDERIIRRTVFGENVKDIKRARARVEAALKRENGVYDFQYAFFDAITETSLEAVDDNECRHILLEDQQSELSVFEESVDIVLSEESIAKRQNILFDVAALLSKTNNMPQPKHNNPAETMKVIAELGAEHFGLATLNKSSEENSSLIIPETINEKLQVGYKEIAEKVTNVDKVVLGTLGITGVDILADGVLDAIPTIAAGLGISVPIVAATAGLIMAGTSSVAIVQDINRLKRTELSSAQNAIIAIQSQIKTKYLESYDEAMQAIRDRIEENLIAATGVNKQIFKKTSAMIAISKIDNDLDIICREVTRKAYDIGEVFR</sequence>
<dbReference type="EMBL" id="JAAWUZ010000018">
    <property type="protein sequence ID" value="NSG29944.1"/>
    <property type="molecule type" value="Genomic_DNA"/>
</dbReference>
<dbReference type="Proteomes" id="UP000821846">
    <property type="component" value="Unassembled WGS sequence"/>
</dbReference>
<protein>
    <recommendedName>
        <fullName evidence="3">Dynamin family protein</fullName>
    </recommendedName>
</protein>
<evidence type="ECO:0008006" key="3">
    <source>
        <dbReference type="Google" id="ProtNLM"/>
    </source>
</evidence>
<reference evidence="1 2" key="1">
    <citation type="journal article" date="2020" name="Cell Host Microbe">
        <title>Functional and Genomic Variation between Human-Derived Isolates of Lachnospiraceae Reveals Inter- and Intra-Species Diversity.</title>
        <authorList>
            <person name="Sorbara M.T."/>
            <person name="Littmann E.R."/>
            <person name="Fontana E."/>
            <person name="Moody T.U."/>
            <person name="Kohout C.E."/>
            <person name="Gjonbalaj M."/>
            <person name="Eaton V."/>
            <person name="Seok R."/>
            <person name="Leiner I.M."/>
            <person name="Pamer E.G."/>
        </authorList>
    </citation>
    <scope>NUCLEOTIDE SEQUENCE [LARGE SCALE GENOMIC DNA]</scope>
    <source>
        <strain evidence="1 2">MSK.14.16</strain>
    </source>
</reference>
<dbReference type="SUPFAM" id="SSF52540">
    <property type="entry name" value="P-loop containing nucleoside triphosphate hydrolases"/>
    <property type="match status" value="1"/>
</dbReference>
<name>A0ABX2GYZ7_9FIRM</name>
<dbReference type="Gene3D" id="3.40.50.300">
    <property type="entry name" value="P-loop containing nucleotide triphosphate hydrolases"/>
    <property type="match status" value="1"/>
</dbReference>
<organism evidence="1 2">
    <name type="scientific">Faecalicatena fissicatena</name>
    <dbReference type="NCBI Taxonomy" id="290055"/>
    <lineage>
        <taxon>Bacteria</taxon>
        <taxon>Bacillati</taxon>
        <taxon>Bacillota</taxon>
        <taxon>Clostridia</taxon>
        <taxon>Lachnospirales</taxon>
        <taxon>Lachnospiraceae</taxon>
        <taxon>Faecalicatena</taxon>
    </lineage>
</organism>
<dbReference type="RefSeq" id="WP_173866276.1">
    <property type="nucleotide sequence ID" value="NZ_JAAWUU010000021.1"/>
</dbReference>
<comment type="caution">
    <text evidence="1">The sequence shown here is derived from an EMBL/GenBank/DDBJ whole genome shotgun (WGS) entry which is preliminary data.</text>
</comment>
<evidence type="ECO:0000313" key="1">
    <source>
        <dbReference type="EMBL" id="NSG29944.1"/>
    </source>
</evidence>
<evidence type="ECO:0000313" key="2">
    <source>
        <dbReference type="Proteomes" id="UP000821846"/>
    </source>
</evidence>
<proteinExistence type="predicted"/>